<feature type="region of interest" description="Disordered" evidence="1">
    <location>
        <begin position="45"/>
        <end position="98"/>
    </location>
</feature>
<organism evidence="2 3">
    <name type="scientific">Melipona bicolor</name>
    <dbReference type="NCBI Taxonomy" id="60889"/>
    <lineage>
        <taxon>Eukaryota</taxon>
        <taxon>Metazoa</taxon>
        <taxon>Ecdysozoa</taxon>
        <taxon>Arthropoda</taxon>
        <taxon>Hexapoda</taxon>
        <taxon>Insecta</taxon>
        <taxon>Pterygota</taxon>
        <taxon>Neoptera</taxon>
        <taxon>Endopterygota</taxon>
        <taxon>Hymenoptera</taxon>
        <taxon>Apocrita</taxon>
        <taxon>Aculeata</taxon>
        <taxon>Apoidea</taxon>
        <taxon>Anthophila</taxon>
        <taxon>Apidae</taxon>
        <taxon>Melipona</taxon>
    </lineage>
</organism>
<proteinExistence type="predicted"/>
<name>A0AA40G9F3_9HYME</name>
<accession>A0AA40G9F3</accession>
<evidence type="ECO:0000313" key="3">
    <source>
        <dbReference type="Proteomes" id="UP001177670"/>
    </source>
</evidence>
<keyword evidence="3" id="KW-1185">Reference proteome</keyword>
<dbReference type="AlphaFoldDB" id="A0AA40G9F3"/>
<evidence type="ECO:0000313" key="2">
    <source>
        <dbReference type="EMBL" id="KAK1133578.1"/>
    </source>
</evidence>
<gene>
    <name evidence="2" type="ORF">K0M31_011378</name>
</gene>
<comment type="caution">
    <text evidence="2">The sequence shown here is derived from an EMBL/GenBank/DDBJ whole genome shotgun (WGS) entry which is preliminary data.</text>
</comment>
<dbReference type="Proteomes" id="UP001177670">
    <property type="component" value="Unassembled WGS sequence"/>
</dbReference>
<reference evidence="2" key="1">
    <citation type="submission" date="2021-10" db="EMBL/GenBank/DDBJ databases">
        <title>Melipona bicolor Genome sequencing and assembly.</title>
        <authorList>
            <person name="Araujo N.S."/>
            <person name="Arias M.C."/>
        </authorList>
    </citation>
    <scope>NUCLEOTIDE SEQUENCE</scope>
    <source>
        <strain evidence="2">USP_2M_L1-L4_2017</strain>
        <tissue evidence="2">Whole body</tissue>
    </source>
</reference>
<evidence type="ECO:0000256" key="1">
    <source>
        <dbReference type="SAM" id="MobiDB-lite"/>
    </source>
</evidence>
<sequence>MLKKTTSTLMFNNDTRFNNGLGPGALALSLPTTVRRRPAEFRVVTPTWIKEQPGSDDSQGPPLPLGKNQPLQHERVSATAVSNELRQRGCGSCKKKNP</sequence>
<protein>
    <submittedName>
        <fullName evidence="2">Uncharacterized protein</fullName>
    </submittedName>
</protein>
<dbReference type="EMBL" id="JAHYIQ010000003">
    <property type="protein sequence ID" value="KAK1133578.1"/>
    <property type="molecule type" value="Genomic_DNA"/>
</dbReference>